<reference evidence="7 8" key="1">
    <citation type="journal article" date="2015" name="Phytopathology">
        <title>Genomes of Candidatus Liberibacter solanacearum haplotype A from New Zealand and the USA suggest significant genome plasticity in the species.</title>
        <authorList>
            <person name="Thompson S.M."/>
            <person name="Johnson C.P."/>
            <person name="Lu A.Y."/>
            <person name="Frampton R.A."/>
            <person name="Sullivan K.L."/>
            <person name="Fiers M.W."/>
            <person name="Crowhurst R.N."/>
            <person name="Pitman A.R."/>
            <person name="Scott I."/>
            <person name="Gudmestad N.C."/>
            <person name="Smith G.R."/>
        </authorList>
    </citation>
    <scope>NUCLEOTIDE SEQUENCE [LARGE SCALE GENOMIC DNA]</scope>
    <source>
        <strain evidence="7 8">LsoNZ1</strain>
    </source>
</reference>
<dbReference type="EC" id="2.3.3.10" evidence="7"/>
<dbReference type="PANTHER" id="PTHR43323">
    <property type="entry name" value="3-HYDROXY-3-METHYLGLUTARYL COENZYME A SYNTHASE"/>
    <property type="match status" value="1"/>
</dbReference>
<dbReference type="RefSeq" id="WP_034441641.1">
    <property type="nucleotide sequence ID" value="NZ_JMTK01000001.1"/>
</dbReference>
<comment type="similarity">
    <text evidence="1">Belongs to the thiolase-like superfamily. HMG-CoA synthase family.</text>
</comment>
<sequence>MAIGIEDISFYTTNQYLDLSVIADKHCVDIGKFYHGIGQERMSVLHPDEDIVTMAAAAALPIIKNQDKDLITTLFFATESSIDQSKSAGIWLHKLLGLQSACRVVELKQACYSATCALHMACALVAKIPQRKVLIIASDVARYDLGSSGEPTQGCGAVAILVSSQASILEIEDTTGIYTSDCMDFWRPNYRSTALVDGKYSTKIYLQSLKAAWQDYQKNNGHDFSQFQYFCYHQPFTRMAEKAHIHLSKTVGKNISTSEIEKHIGKTMIYNRLIGNSYTASLYLSFISLLDHSSKNLAGKRIGFFSYGSGCIAEFFSGIIQKDYHKKSHKEHHQNIINSRIPITYQLYYDLHQDIVVSAEGDCTIPHTTTGPFRLATIKNHKRIYEETNFQQFQSHQHCSS</sequence>
<feature type="domain" description="Hydroxymethylglutaryl-coenzyme A synthase C-terminal" evidence="6">
    <location>
        <begin position="254"/>
        <end position="338"/>
    </location>
</feature>
<dbReference type="Proteomes" id="UP000033731">
    <property type="component" value="Unassembled WGS sequence"/>
</dbReference>
<evidence type="ECO:0000256" key="3">
    <source>
        <dbReference type="PIRSR" id="PIRSR611554-1"/>
    </source>
</evidence>
<accession>A0A094Z264</accession>
<feature type="binding site" evidence="4">
    <location>
        <position position="143"/>
    </location>
    <ligand>
        <name>(3S)-3-hydroxy-3-methylglutaryl-CoA</name>
        <dbReference type="ChEBI" id="CHEBI:43074"/>
    </ligand>
</feature>
<feature type="active site" description="Acyl-thioester intermediate" evidence="3">
    <location>
        <position position="111"/>
    </location>
</feature>
<dbReference type="EMBL" id="JMTK01000001">
    <property type="protein sequence ID" value="KJZ82676.1"/>
    <property type="molecule type" value="Genomic_DNA"/>
</dbReference>
<dbReference type="InterPro" id="IPR016039">
    <property type="entry name" value="Thiolase-like"/>
</dbReference>
<evidence type="ECO:0000313" key="7">
    <source>
        <dbReference type="EMBL" id="KJZ82676.1"/>
    </source>
</evidence>
<feature type="active site" description="Proton donor/acceptor" evidence="3">
    <location>
        <position position="79"/>
    </location>
</feature>
<comment type="caution">
    <text evidence="7">The sequence shown here is derived from an EMBL/GenBank/DDBJ whole genome shotgun (WGS) entry which is preliminary data.</text>
</comment>
<keyword evidence="7" id="KW-0012">Acyltransferase</keyword>
<dbReference type="InterPro" id="IPR011554">
    <property type="entry name" value="HMG_CoA_synthase_prok"/>
</dbReference>
<feature type="domain" description="Hydroxymethylglutaryl-coenzyme A synthase N-terminal" evidence="5">
    <location>
        <begin position="3"/>
        <end position="166"/>
    </location>
</feature>
<organism evidence="7 8">
    <name type="scientific">Candidatus Liberibacter solanacearum</name>
    <dbReference type="NCBI Taxonomy" id="556287"/>
    <lineage>
        <taxon>Bacteria</taxon>
        <taxon>Pseudomonadati</taxon>
        <taxon>Pseudomonadota</taxon>
        <taxon>Alphaproteobacteria</taxon>
        <taxon>Hyphomicrobiales</taxon>
        <taxon>Rhizobiaceae</taxon>
        <taxon>Liberibacter</taxon>
    </lineage>
</organism>
<feature type="binding site" evidence="4">
    <location>
        <position position="29"/>
    </location>
    <ligand>
        <name>(3S)-3-hydroxy-3-methylglutaryl-CoA</name>
        <dbReference type="ChEBI" id="CHEBI:43074"/>
    </ligand>
</feature>
<dbReference type="Pfam" id="PF08540">
    <property type="entry name" value="HMG_CoA_synt_C"/>
    <property type="match status" value="2"/>
</dbReference>
<dbReference type="InterPro" id="IPR013528">
    <property type="entry name" value="HMG_CoA_synth_N"/>
</dbReference>
<evidence type="ECO:0000256" key="1">
    <source>
        <dbReference type="ARBA" id="ARBA00007061"/>
    </source>
</evidence>
<name>A0A094Z264_9HYPH</name>
<feature type="binding site" evidence="4">
    <location>
        <position position="242"/>
    </location>
    <ligand>
        <name>(3S)-3-hydroxy-3-methylglutaryl-CoA</name>
        <dbReference type="ChEBI" id="CHEBI:43074"/>
    </ligand>
</feature>
<dbReference type="PANTHER" id="PTHR43323:SF2">
    <property type="entry name" value="HYDROXYMETHYLGLUTARYL-COA SYNTHASE"/>
    <property type="match status" value="1"/>
</dbReference>
<feature type="domain" description="Hydroxymethylglutaryl-coenzyme A synthase C-terminal" evidence="6">
    <location>
        <begin position="175"/>
        <end position="246"/>
    </location>
</feature>
<protein>
    <submittedName>
        <fullName evidence="7">Hydroxymethylglutaryl-CoA synthase</fullName>
        <ecNumber evidence="7">2.3.3.10</ecNumber>
    </submittedName>
</protein>
<evidence type="ECO:0000313" key="8">
    <source>
        <dbReference type="Proteomes" id="UP000033731"/>
    </source>
</evidence>
<keyword evidence="2 7" id="KW-0808">Transferase</keyword>
<dbReference type="AlphaFoldDB" id="A0A094Z264"/>
<evidence type="ECO:0000256" key="4">
    <source>
        <dbReference type="PIRSR" id="PIRSR611554-2"/>
    </source>
</evidence>
<evidence type="ECO:0000259" key="6">
    <source>
        <dbReference type="Pfam" id="PF08540"/>
    </source>
</evidence>
<gene>
    <name evidence="7" type="ORF">DJ66_0286</name>
</gene>
<dbReference type="CDD" id="cd00827">
    <property type="entry name" value="init_cond_enzymes"/>
    <property type="match status" value="1"/>
</dbReference>
<dbReference type="SUPFAM" id="SSF53901">
    <property type="entry name" value="Thiolase-like"/>
    <property type="match status" value="2"/>
</dbReference>
<dbReference type="GO" id="GO:0004421">
    <property type="term" value="F:hydroxymethylglutaryl-CoA synthase activity"/>
    <property type="evidence" value="ECO:0007669"/>
    <property type="project" value="UniProtKB-EC"/>
</dbReference>
<proteinExistence type="inferred from homology"/>
<keyword evidence="8" id="KW-1185">Reference proteome</keyword>
<dbReference type="GO" id="GO:0006084">
    <property type="term" value="P:acetyl-CoA metabolic process"/>
    <property type="evidence" value="ECO:0007669"/>
    <property type="project" value="InterPro"/>
</dbReference>
<dbReference type="Gene3D" id="3.40.47.10">
    <property type="match status" value="2"/>
</dbReference>
<dbReference type="PATRIC" id="fig|556287.9.peg.300"/>
<evidence type="ECO:0000256" key="2">
    <source>
        <dbReference type="ARBA" id="ARBA00022679"/>
    </source>
</evidence>
<feature type="active site" description="Proton donor/acceptor" evidence="3">
    <location>
        <position position="233"/>
    </location>
</feature>
<evidence type="ECO:0000259" key="5">
    <source>
        <dbReference type="Pfam" id="PF01154"/>
    </source>
</evidence>
<feature type="binding site" evidence="4">
    <location>
        <position position="276"/>
    </location>
    <ligand>
        <name>(3S)-3-hydroxy-3-methylglutaryl-CoA</name>
        <dbReference type="ChEBI" id="CHEBI:43074"/>
    </ligand>
</feature>
<dbReference type="Pfam" id="PF01154">
    <property type="entry name" value="HMG_CoA_synt_N"/>
    <property type="match status" value="1"/>
</dbReference>
<dbReference type="NCBIfam" id="TIGR01835">
    <property type="entry name" value="HMG-CoA-S_prok"/>
    <property type="match status" value="1"/>
</dbReference>
<dbReference type="InterPro" id="IPR013746">
    <property type="entry name" value="HMG_CoA_synt_C_dom"/>
</dbReference>